<keyword evidence="2" id="KW-1185">Reference proteome</keyword>
<evidence type="ECO:0000313" key="2">
    <source>
        <dbReference type="Proteomes" id="UP000290536"/>
    </source>
</evidence>
<protein>
    <submittedName>
        <fullName evidence="1">Uncharacterized protein</fullName>
    </submittedName>
</protein>
<dbReference type="GeneID" id="55613867"/>
<evidence type="ECO:0000313" key="1">
    <source>
        <dbReference type="EMBL" id="QAU06313.1"/>
    </source>
</evidence>
<gene>
    <name evidence="1" type="primary">79</name>
    <name evidence="1" type="ORF">SEA_RICKMORE_79</name>
</gene>
<dbReference type="Proteomes" id="UP000290536">
    <property type="component" value="Segment"/>
</dbReference>
<name>A0A410TB93_9CAUD</name>
<sequence length="163" mass="19012">MEVKALSHAPGMKQHVQRIPLDITCEIIQFQISDSPRFVTAKENRKDPGYLLITFEKNSDNPDREGTNPTSYLIAGVGYVPEQYWRRLKKAKMHDGLEWYIYFDNRAEPDKCLAKHPYFKGELCQRRINHSGNHQAREEAIDTYEDGTDFSDWGHALSIDWPR</sequence>
<accession>A0A410TB93</accession>
<proteinExistence type="predicted"/>
<dbReference type="RefSeq" id="YP_009843576.1">
    <property type="nucleotide sequence ID" value="NC_048749.1"/>
</dbReference>
<organism evidence="1 2">
    <name type="scientific">Gordonia phage Rickmore</name>
    <dbReference type="NCBI Taxonomy" id="2507854"/>
    <lineage>
        <taxon>Viruses</taxon>
        <taxon>Duplodnaviria</taxon>
        <taxon>Heunggongvirae</taxon>
        <taxon>Uroviricota</taxon>
        <taxon>Caudoviricetes</taxon>
        <taxon>Deejayvirinae</taxon>
        <taxon>Kenoshavirus</taxon>
        <taxon>Kenoshavirus rickmore</taxon>
    </lineage>
</organism>
<dbReference type="EMBL" id="MK376953">
    <property type="protein sequence ID" value="QAU06313.1"/>
    <property type="molecule type" value="Genomic_DNA"/>
</dbReference>
<dbReference type="KEGG" id="vg:55613867"/>
<reference evidence="1 2" key="1">
    <citation type="submission" date="2019-01" db="EMBL/GenBank/DDBJ databases">
        <authorList>
            <person name="Mendiola A."/>
            <person name="Dhungana S."/>
            <person name="Koga A.P."/>
            <person name="Garlena R.A."/>
            <person name="Russell D.A."/>
            <person name="Pope W.H."/>
            <person name="Jacobs-Sera D."/>
            <person name="Hatfull G.F."/>
        </authorList>
    </citation>
    <scope>NUCLEOTIDE SEQUENCE [LARGE SCALE GENOMIC DNA]</scope>
</reference>